<proteinExistence type="inferred from homology"/>
<evidence type="ECO:0000256" key="10">
    <source>
        <dbReference type="SAM" id="MobiDB-lite"/>
    </source>
</evidence>
<dbReference type="PANTHER" id="PTHR30081:SF8">
    <property type="entry name" value="PROTEIN TRANSLOCASE SUBUNIT SECF"/>
    <property type="match status" value="1"/>
</dbReference>
<dbReference type="NCBIfam" id="TIGR00916">
    <property type="entry name" value="2A0604s01"/>
    <property type="match status" value="1"/>
</dbReference>
<dbReference type="GO" id="GO:0015450">
    <property type="term" value="F:protein-transporting ATPase activity"/>
    <property type="evidence" value="ECO:0007669"/>
    <property type="project" value="InterPro"/>
</dbReference>
<comment type="subunit">
    <text evidence="9">Forms a complex with SecD. Part of the essential Sec protein translocation apparatus which comprises SecA, SecYEG and auxiliary proteins SecDF. Other proteins may also be involved.</text>
</comment>
<dbReference type="Pfam" id="PF07549">
    <property type="entry name" value="Sec_GG"/>
    <property type="match status" value="1"/>
</dbReference>
<comment type="similarity">
    <text evidence="9">Belongs to the SecD/SecF family. SecF subfamily.</text>
</comment>
<dbReference type="Proteomes" id="UP000189229">
    <property type="component" value="Unassembled WGS sequence"/>
</dbReference>
<dbReference type="InterPro" id="IPR005665">
    <property type="entry name" value="SecF_bac"/>
</dbReference>
<dbReference type="HAMAP" id="MF_01464_B">
    <property type="entry name" value="SecF_B"/>
    <property type="match status" value="1"/>
</dbReference>
<feature type="transmembrane region" description="Helical" evidence="9">
    <location>
        <begin position="295"/>
        <end position="315"/>
    </location>
</feature>
<keyword evidence="8 9" id="KW-0472">Membrane</keyword>
<dbReference type="InterPro" id="IPR022645">
    <property type="entry name" value="SecD/SecF_bac"/>
</dbReference>
<keyword evidence="4 9" id="KW-0812">Transmembrane</keyword>
<dbReference type="SUPFAM" id="SSF82866">
    <property type="entry name" value="Multidrug efflux transporter AcrB transmembrane domain"/>
    <property type="match status" value="1"/>
</dbReference>
<evidence type="ECO:0000313" key="12">
    <source>
        <dbReference type="EMBL" id="OOK66205.1"/>
    </source>
</evidence>
<evidence type="ECO:0000313" key="13">
    <source>
        <dbReference type="EMBL" id="OOK82229.1"/>
    </source>
</evidence>
<keyword evidence="3 9" id="KW-1003">Cell membrane</keyword>
<feature type="compositionally biased region" description="Basic residues" evidence="10">
    <location>
        <begin position="438"/>
        <end position="450"/>
    </location>
</feature>
<dbReference type="EMBL" id="MVBM01000001">
    <property type="protein sequence ID" value="OOK82229.1"/>
    <property type="molecule type" value="Genomic_DNA"/>
</dbReference>
<dbReference type="EMBL" id="MVBN01000010">
    <property type="protein sequence ID" value="OOK66205.1"/>
    <property type="molecule type" value="Genomic_DNA"/>
</dbReference>
<dbReference type="STRING" id="1768.B1T50_26155"/>
<evidence type="ECO:0000256" key="9">
    <source>
        <dbReference type="HAMAP-Rule" id="MF_01464"/>
    </source>
</evidence>
<dbReference type="PANTHER" id="PTHR30081">
    <property type="entry name" value="PROTEIN-EXPORT MEMBRANE PROTEIN SEC"/>
    <property type="match status" value="1"/>
</dbReference>
<dbReference type="InterPro" id="IPR022813">
    <property type="entry name" value="SecD/SecF_arch_bac"/>
</dbReference>
<dbReference type="AlphaFoldDB" id="A0A1V3WH20"/>
<evidence type="ECO:0000313" key="15">
    <source>
        <dbReference type="Proteomes" id="UP000189229"/>
    </source>
</evidence>
<comment type="caution">
    <text evidence="12">The sequence shown here is derived from an EMBL/GenBank/DDBJ whole genome shotgun (WGS) entry which is preliminary data.</text>
</comment>
<gene>
    <name evidence="9 12" type="primary">secF</name>
    <name evidence="12" type="ORF">BZL29_7542</name>
    <name evidence="13" type="ORF">BZL30_0037</name>
</gene>
<evidence type="ECO:0000313" key="14">
    <source>
        <dbReference type="Proteomes" id="UP000188532"/>
    </source>
</evidence>
<feature type="transmembrane region" description="Helical" evidence="9">
    <location>
        <begin position="185"/>
        <end position="202"/>
    </location>
</feature>
<dbReference type="Gene3D" id="1.20.1640.10">
    <property type="entry name" value="Multidrug efflux transporter AcrB transmembrane domain"/>
    <property type="match status" value="1"/>
</dbReference>
<dbReference type="GO" id="GO:0065002">
    <property type="term" value="P:intracellular protein transmembrane transport"/>
    <property type="evidence" value="ECO:0007669"/>
    <property type="project" value="UniProtKB-UniRule"/>
</dbReference>
<evidence type="ECO:0000256" key="3">
    <source>
        <dbReference type="ARBA" id="ARBA00022475"/>
    </source>
</evidence>
<feature type="compositionally biased region" description="Pro residues" evidence="10">
    <location>
        <begin position="412"/>
        <end position="423"/>
    </location>
</feature>
<dbReference type="NCBIfam" id="TIGR00966">
    <property type="entry name" value="transloc_SecF"/>
    <property type="match status" value="1"/>
</dbReference>
<dbReference type="InterPro" id="IPR048634">
    <property type="entry name" value="SecD_SecF_C"/>
</dbReference>
<name>A0A1V3WH20_MYCKA</name>
<evidence type="ECO:0000256" key="7">
    <source>
        <dbReference type="ARBA" id="ARBA00023010"/>
    </source>
</evidence>
<evidence type="ECO:0000256" key="8">
    <source>
        <dbReference type="ARBA" id="ARBA00023136"/>
    </source>
</evidence>
<comment type="subcellular location">
    <subcellularLocation>
        <location evidence="1 9">Cell membrane</location>
        <topology evidence="1 9">Multi-pass membrane protein</topology>
    </subcellularLocation>
</comment>
<dbReference type="InterPro" id="IPR022646">
    <property type="entry name" value="SecD/SecF_CS"/>
</dbReference>
<feature type="region of interest" description="Disordered" evidence="10">
    <location>
        <begin position="363"/>
        <end position="450"/>
    </location>
</feature>
<evidence type="ECO:0000256" key="2">
    <source>
        <dbReference type="ARBA" id="ARBA00022448"/>
    </source>
</evidence>
<reference evidence="14 15" key="1">
    <citation type="submission" date="2017-02" db="EMBL/GenBank/DDBJ databases">
        <title>Complete genome sequences of Mycobacterium kansasii strains isolated from rhesus macaques.</title>
        <authorList>
            <person name="Panda A."/>
            <person name="Nagaraj S."/>
            <person name="Zhao X."/>
            <person name="Tettelin H."/>
            <person name="Detolla L.J."/>
        </authorList>
    </citation>
    <scope>NUCLEOTIDE SEQUENCE [LARGE SCALE GENOMIC DNA]</scope>
    <source>
        <strain evidence="12 14">11-3469</strain>
        <strain evidence="13 15">11-3813</strain>
    </source>
</reference>
<feature type="domain" description="Protein export membrane protein SecD/SecF C-terminal" evidence="11">
    <location>
        <begin position="162"/>
        <end position="348"/>
    </location>
</feature>
<sequence>MTSKTKTKTETETDAGDAAQGAVELSGSDPDRATGGVQHSFLSRLYTGTGAFEVVGRRKLWYGISGGIVTIAILSIIVRGFTFGIDFKGGTTVSFPRGDVKVTEVEEVFHKTLGSDPESVVTVGNGASATVQIRSKTLSNAQTEKLRDALFDAFHPKGADGKPSKKAISDAAVSETWGGQITKKAVIALVVFLVLVAIYITVRYERYMTISAIAAMVFDLTVTAGVYALVGFEVTPATVIGLLTILGFSIYDTVIVFDKVEENTNGFQHTTRRTFAEQANLAVNQTFMRSINTSLISVLPVVALMVVAVWLLGVGTLKDLALVQLIGIIVGTYSSIFFATPLLVTLRERTDLVRTHTRRVLKRRGAASPVAAEQGEDTAAELTESAVVEASPQSADHPQKADSKPAASTKPAPGPGRCGPPAPSNVRRASETPAGGRSHGHLAPPRRRQFRPVVRIAESLARQCRRDGRWYRCDGGGGRNPDRLFGECRRPDRLRRRRCVADLQHQHRHRRRLCRSAGVCPGAHRLRLSRARRSGRRRPRLRHHLGGRRLAAGARLSDRRQCRLFRR</sequence>
<comment type="function">
    <text evidence="9">Part of the Sec protein translocase complex. Interacts with the SecYEG preprotein conducting channel. SecDF uses the proton motive force (PMF) to complete protein translocation after the ATP-dependent function of SecA.</text>
</comment>
<evidence type="ECO:0000256" key="1">
    <source>
        <dbReference type="ARBA" id="ARBA00004651"/>
    </source>
</evidence>
<evidence type="ECO:0000259" key="11">
    <source>
        <dbReference type="Pfam" id="PF02355"/>
    </source>
</evidence>
<feature type="transmembrane region" description="Helical" evidence="9">
    <location>
        <begin position="236"/>
        <end position="257"/>
    </location>
</feature>
<dbReference type="GO" id="GO:0005886">
    <property type="term" value="C:plasma membrane"/>
    <property type="evidence" value="ECO:0007669"/>
    <property type="project" value="UniProtKB-SubCell"/>
</dbReference>
<keyword evidence="7 9" id="KW-0811">Translocation</keyword>
<organism evidence="12 14">
    <name type="scientific">Mycobacterium kansasii</name>
    <dbReference type="NCBI Taxonomy" id="1768"/>
    <lineage>
        <taxon>Bacteria</taxon>
        <taxon>Bacillati</taxon>
        <taxon>Actinomycetota</taxon>
        <taxon>Actinomycetes</taxon>
        <taxon>Mycobacteriales</taxon>
        <taxon>Mycobacteriaceae</taxon>
        <taxon>Mycobacterium</taxon>
    </lineage>
</organism>
<evidence type="ECO:0000256" key="6">
    <source>
        <dbReference type="ARBA" id="ARBA00022989"/>
    </source>
</evidence>
<dbReference type="InterPro" id="IPR055344">
    <property type="entry name" value="SecD_SecF_C_bact"/>
</dbReference>
<feature type="transmembrane region" description="Helical" evidence="9">
    <location>
        <begin position="209"/>
        <end position="230"/>
    </location>
</feature>
<dbReference type="Pfam" id="PF02355">
    <property type="entry name" value="SecD_SecF_C"/>
    <property type="match status" value="1"/>
</dbReference>
<evidence type="ECO:0000256" key="5">
    <source>
        <dbReference type="ARBA" id="ARBA00022927"/>
    </source>
</evidence>
<feature type="transmembrane region" description="Helical" evidence="9">
    <location>
        <begin position="60"/>
        <end position="81"/>
    </location>
</feature>
<protein>
    <recommendedName>
        <fullName evidence="9">Protein-export membrane protein SecF</fullName>
    </recommendedName>
</protein>
<feature type="region of interest" description="Disordered" evidence="10">
    <location>
        <begin position="1"/>
        <end position="32"/>
    </location>
</feature>
<keyword evidence="2 9" id="KW-0813">Transport</keyword>
<keyword evidence="6 9" id="KW-1133">Transmembrane helix</keyword>
<dbReference type="PRINTS" id="PR01755">
    <property type="entry name" value="SECFTRNLCASE"/>
</dbReference>
<dbReference type="Proteomes" id="UP000188532">
    <property type="component" value="Unassembled WGS sequence"/>
</dbReference>
<feature type="transmembrane region" description="Helical" evidence="9">
    <location>
        <begin position="321"/>
        <end position="344"/>
    </location>
</feature>
<dbReference type="GO" id="GO:0043952">
    <property type="term" value="P:protein transport by the Sec complex"/>
    <property type="evidence" value="ECO:0007669"/>
    <property type="project" value="UniProtKB-UniRule"/>
</dbReference>
<dbReference type="GO" id="GO:0006605">
    <property type="term" value="P:protein targeting"/>
    <property type="evidence" value="ECO:0007669"/>
    <property type="project" value="UniProtKB-UniRule"/>
</dbReference>
<evidence type="ECO:0000256" key="4">
    <source>
        <dbReference type="ARBA" id="ARBA00022692"/>
    </source>
</evidence>
<keyword evidence="5 9" id="KW-0653">Protein transport</keyword>
<accession>A0A1V3WH20</accession>